<keyword evidence="5 13" id="KW-0812">Transmembrane</keyword>
<evidence type="ECO:0000256" key="5">
    <source>
        <dbReference type="ARBA" id="ARBA00022692"/>
    </source>
</evidence>
<keyword evidence="10 13" id="KW-0066">ATP synthesis</keyword>
<keyword evidence="9 13" id="KW-0472">Membrane</keyword>
<comment type="function">
    <text evidence="13">Component of the F(0) channel, it forms part of the peripheral stalk, linking F(1) to F(0).</text>
</comment>
<feature type="transmembrane region" description="Helical" evidence="13">
    <location>
        <begin position="6"/>
        <end position="28"/>
    </location>
</feature>
<evidence type="ECO:0000256" key="11">
    <source>
        <dbReference type="ARBA" id="ARBA00025198"/>
    </source>
</evidence>
<proteinExistence type="inferred from homology"/>
<evidence type="ECO:0000256" key="2">
    <source>
        <dbReference type="ARBA" id="ARBA00022448"/>
    </source>
</evidence>
<evidence type="ECO:0000256" key="12">
    <source>
        <dbReference type="ARBA" id="ARBA00037847"/>
    </source>
</evidence>
<evidence type="ECO:0000256" key="9">
    <source>
        <dbReference type="ARBA" id="ARBA00023136"/>
    </source>
</evidence>
<comment type="subcellular location">
    <subcellularLocation>
        <location evidence="13">Cell membrane</location>
        <topology evidence="13">Single-pass membrane protein</topology>
    </subcellularLocation>
    <subcellularLocation>
        <location evidence="12">Endomembrane system</location>
        <topology evidence="12">Single-pass membrane protein</topology>
    </subcellularLocation>
</comment>
<dbReference type="Pfam" id="PF00430">
    <property type="entry name" value="ATP-synt_B"/>
    <property type="match status" value="1"/>
</dbReference>
<evidence type="ECO:0000256" key="6">
    <source>
        <dbReference type="ARBA" id="ARBA00022781"/>
    </source>
</evidence>
<dbReference type="GO" id="GO:0005886">
    <property type="term" value="C:plasma membrane"/>
    <property type="evidence" value="ECO:0007669"/>
    <property type="project" value="UniProtKB-SubCell"/>
</dbReference>
<comment type="function">
    <text evidence="11 13">F(1)F(0) ATP synthase produces ATP from ADP in the presence of a proton or sodium gradient. F-type ATPases consist of two structural domains, F(1) containing the extramembraneous catalytic core and F(0) containing the membrane proton channel, linked together by a central stalk and a peripheral stalk. During catalysis, ATP synthesis in the catalytic domain of F(1) is coupled via a rotary mechanism of the central stalk subunits to proton translocation.</text>
</comment>
<keyword evidence="6 13" id="KW-0375">Hydrogen ion transport</keyword>
<dbReference type="GO" id="GO:0045259">
    <property type="term" value="C:proton-transporting ATP synthase complex"/>
    <property type="evidence" value="ECO:0007669"/>
    <property type="project" value="UniProtKB-KW"/>
</dbReference>
<evidence type="ECO:0000256" key="13">
    <source>
        <dbReference type="HAMAP-Rule" id="MF_01398"/>
    </source>
</evidence>
<comment type="subunit">
    <text evidence="13">F-type ATPases have 2 components, F(1) - the catalytic core - and F(0) - the membrane proton channel. F(1) has five subunits: alpha(3), beta(3), gamma(1), delta(1), epsilon(1). F(0) has three main subunits: a(1), b(2) and c(10-14). The alpha and beta chains form an alternating ring which encloses part of the gamma chain. F(1) is attached to F(0) by a central stalk formed by the gamma and epsilon chains, while a peripheral stalk is formed by the delta and b chains.</text>
</comment>
<dbReference type="GO" id="GO:0012505">
    <property type="term" value="C:endomembrane system"/>
    <property type="evidence" value="ECO:0007669"/>
    <property type="project" value="UniProtKB-SubCell"/>
</dbReference>
<comment type="similarity">
    <text evidence="1 13 14">Belongs to the ATPase B chain family.</text>
</comment>
<dbReference type="NCBIfam" id="TIGR01144">
    <property type="entry name" value="ATP_synt_b"/>
    <property type="match status" value="1"/>
</dbReference>
<evidence type="ECO:0000313" key="16">
    <source>
        <dbReference type="EMBL" id="GGL50322.1"/>
    </source>
</evidence>
<dbReference type="SUPFAM" id="SSF81573">
    <property type="entry name" value="F1F0 ATP synthase subunit B, membrane domain"/>
    <property type="match status" value="1"/>
</dbReference>
<evidence type="ECO:0000256" key="10">
    <source>
        <dbReference type="ARBA" id="ARBA00023310"/>
    </source>
</evidence>
<evidence type="ECO:0000256" key="8">
    <source>
        <dbReference type="ARBA" id="ARBA00023065"/>
    </source>
</evidence>
<evidence type="ECO:0000256" key="4">
    <source>
        <dbReference type="ARBA" id="ARBA00022547"/>
    </source>
</evidence>
<feature type="coiled-coil region" evidence="15">
    <location>
        <begin position="32"/>
        <end position="157"/>
    </location>
</feature>
<keyword evidence="8 13" id="KW-0406">Ion transport</keyword>
<evidence type="ECO:0000256" key="1">
    <source>
        <dbReference type="ARBA" id="ARBA00005513"/>
    </source>
</evidence>
<dbReference type="InterPro" id="IPR050059">
    <property type="entry name" value="ATP_synthase_B_chain"/>
</dbReference>
<evidence type="ECO:0000256" key="15">
    <source>
        <dbReference type="SAM" id="Coils"/>
    </source>
</evidence>
<accession>A0A917S169</accession>
<evidence type="ECO:0000256" key="7">
    <source>
        <dbReference type="ARBA" id="ARBA00022989"/>
    </source>
</evidence>
<gene>
    <name evidence="13 16" type="primary">atpF</name>
    <name evidence="16" type="ORF">GCM10007968_13200</name>
</gene>
<protein>
    <recommendedName>
        <fullName evidence="13">ATP synthase subunit b</fullName>
    </recommendedName>
    <alternativeName>
        <fullName evidence="13">ATP synthase F(0) sector subunit b</fullName>
    </alternativeName>
    <alternativeName>
        <fullName evidence="13">ATPase subunit I</fullName>
    </alternativeName>
    <alternativeName>
        <fullName evidence="13">F-type ATPase subunit b</fullName>
        <shortName evidence="13">F-ATPase subunit b</shortName>
    </alternativeName>
</protein>
<evidence type="ECO:0000256" key="14">
    <source>
        <dbReference type="RuleBase" id="RU003848"/>
    </source>
</evidence>
<dbReference type="RefSeq" id="WP_188802293.1">
    <property type="nucleotide sequence ID" value="NZ_BMOK01000004.1"/>
</dbReference>
<dbReference type="HAMAP" id="MF_01398">
    <property type="entry name" value="ATP_synth_b_bprime"/>
    <property type="match status" value="1"/>
</dbReference>
<keyword evidence="2 13" id="KW-0813">Transport</keyword>
<dbReference type="Gene3D" id="6.10.250.1580">
    <property type="match status" value="1"/>
</dbReference>
<dbReference type="PANTHER" id="PTHR33445">
    <property type="entry name" value="ATP SYNTHASE SUBUNIT B', CHLOROPLASTIC"/>
    <property type="match status" value="1"/>
</dbReference>
<dbReference type="AlphaFoldDB" id="A0A917S169"/>
<keyword evidence="15" id="KW-0175">Coiled coil</keyword>
<reference evidence="16" key="1">
    <citation type="journal article" date="2014" name="Int. J. Syst. Evol. Microbiol.">
        <title>Complete genome sequence of Corynebacterium casei LMG S-19264T (=DSM 44701T), isolated from a smear-ripened cheese.</title>
        <authorList>
            <consortium name="US DOE Joint Genome Institute (JGI-PGF)"/>
            <person name="Walter F."/>
            <person name="Albersmeier A."/>
            <person name="Kalinowski J."/>
            <person name="Ruckert C."/>
        </authorList>
    </citation>
    <scope>NUCLEOTIDE SEQUENCE</scope>
    <source>
        <strain evidence="16">JCM 15325</strain>
    </source>
</reference>
<keyword evidence="4 13" id="KW-0138">CF(0)</keyword>
<dbReference type="GO" id="GO:0046933">
    <property type="term" value="F:proton-transporting ATP synthase activity, rotational mechanism"/>
    <property type="evidence" value="ECO:0007669"/>
    <property type="project" value="UniProtKB-UniRule"/>
</dbReference>
<dbReference type="CDD" id="cd06503">
    <property type="entry name" value="ATP-synt_Fo_b"/>
    <property type="match status" value="1"/>
</dbReference>
<keyword evidence="3 13" id="KW-1003">Cell membrane</keyword>
<dbReference type="Proteomes" id="UP000654670">
    <property type="component" value="Unassembled WGS sequence"/>
</dbReference>
<reference evidence="16" key="2">
    <citation type="submission" date="2020-09" db="EMBL/GenBank/DDBJ databases">
        <authorList>
            <person name="Sun Q."/>
            <person name="Ohkuma M."/>
        </authorList>
    </citation>
    <scope>NUCLEOTIDE SEQUENCE</scope>
    <source>
        <strain evidence="16">JCM 15325</strain>
    </source>
</reference>
<keyword evidence="17" id="KW-1185">Reference proteome</keyword>
<dbReference type="GO" id="GO:0046961">
    <property type="term" value="F:proton-transporting ATPase activity, rotational mechanism"/>
    <property type="evidence" value="ECO:0007669"/>
    <property type="project" value="TreeGrafter"/>
</dbReference>
<organism evidence="16 17">
    <name type="scientific">Sporolactobacillus putidus</name>
    <dbReference type="NCBI Taxonomy" id="492735"/>
    <lineage>
        <taxon>Bacteria</taxon>
        <taxon>Bacillati</taxon>
        <taxon>Bacillota</taxon>
        <taxon>Bacilli</taxon>
        <taxon>Bacillales</taxon>
        <taxon>Sporolactobacillaceae</taxon>
        <taxon>Sporolactobacillus</taxon>
    </lineage>
</organism>
<name>A0A917S169_9BACL</name>
<dbReference type="EMBL" id="BMOK01000004">
    <property type="protein sequence ID" value="GGL50322.1"/>
    <property type="molecule type" value="Genomic_DNA"/>
</dbReference>
<keyword evidence="7 13" id="KW-1133">Transmembrane helix</keyword>
<evidence type="ECO:0000313" key="17">
    <source>
        <dbReference type="Proteomes" id="UP000654670"/>
    </source>
</evidence>
<sequence length="162" mass="18536">MLSFSIGNIIFQLVIMLLLMAFVSWIGVKPVLAIMDKRNKYINNEIDEAEKNRKSAEEYLARQKDELDKVREESRAMIEQAKKQASAEAQSIVDAAKNRSDLLIKDAHEEINREKEKAVASIRDEVADLSVLLTSKLLEKEINAKDYSKEIDQLMKQVGNQR</sequence>
<dbReference type="InterPro" id="IPR028987">
    <property type="entry name" value="ATP_synth_B-like_membr_sf"/>
</dbReference>
<dbReference type="InterPro" id="IPR002146">
    <property type="entry name" value="ATP_synth_b/b'su_bac/chlpt"/>
</dbReference>
<evidence type="ECO:0000256" key="3">
    <source>
        <dbReference type="ARBA" id="ARBA00022475"/>
    </source>
</evidence>
<dbReference type="PANTHER" id="PTHR33445:SF1">
    <property type="entry name" value="ATP SYNTHASE SUBUNIT B"/>
    <property type="match status" value="1"/>
</dbReference>
<comment type="caution">
    <text evidence="16">The sequence shown here is derived from an EMBL/GenBank/DDBJ whole genome shotgun (WGS) entry which is preliminary data.</text>
</comment>
<dbReference type="InterPro" id="IPR005864">
    <property type="entry name" value="ATP_synth_F0_bsu_bac"/>
</dbReference>